<dbReference type="WBParaSite" id="EVEC_0000670701-mRNA-1">
    <property type="protein sequence ID" value="EVEC_0000670701-mRNA-1"/>
    <property type="gene ID" value="EVEC_0000670701"/>
</dbReference>
<reference evidence="9 10" key="2">
    <citation type="submission" date="2018-10" db="EMBL/GenBank/DDBJ databases">
        <authorList>
            <consortium name="Pathogen Informatics"/>
        </authorList>
    </citation>
    <scope>NUCLEOTIDE SEQUENCE [LARGE SCALE GENOMIC DNA]</scope>
</reference>
<dbReference type="PANTHER" id="PTHR11686:SF69">
    <property type="entry name" value="GAMMA-GLUTAMYLTRANSPEPTIDASE 1"/>
    <property type="match status" value="1"/>
</dbReference>
<keyword evidence="2" id="KW-0808">Transferase</keyword>
<evidence type="ECO:0000256" key="4">
    <source>
        <dbReference type="ARBA" id="ARBA00023180"/>
    </source>
</evidence>
<dbReference type="AlphaFoldDB" id="A0A0N4V8J7"/>
<feature type="binding site" evidence="8">
    <location>
        <begin position="381"/>
        <end position="383"/>
    </location>
    <ligand>
        <name>L-glutamate</name>
        <dbReference type="ChEBI" id="CHEBI:29985"/>
    </ligand>
</feature>
<dbReference type="PRINTS" id="PR01210">
    <property type="entry name" value="GGTRANSPTASE"/>
</dbReference>
<keyword evidence="4" id="KW-0325">Glycoprotein</keyword>
<evidence type="ECO:0000256" key="1">
    <source>
        <dbReference type="ARBA" id="ARBA00022670"/>
    </source>
</evidence>
<dbReference type="SUPFAM" id="SSF56235">
    <property type="entry name" value="N-terminal nucleophile aminohydrolases (Ntn hydrolases)"/>
    <property type="match status" value="1"/>
</dbReference>
<dbReference type="Proteomes" id="UP000274131">
    <property type="component" value="Unassembled WGS sequence"/>
</dbReference>
<dbReference type="InterPro" id="IPR043137">
    <property type="entry name" value="GGT_ssub_C"/>
</dbReference>
<keyword evidence="3" id="KW-0378">Hydrolase</keyword>
<dbReference type="FunFam" id="3.60.20.40:FF:000001">
    <property type="entry name" value="Gamma-glutamyltranspeptidase 1"/>
    <property type="match status" value="1"/>
</dbReference>
<name>A0A0N4V8J7_ENTVE</name>
<evidence type="ECO:0000256" key="2">
    <source>
        <dbReference type="ARBA" id="ARBA00022679"/>
    </source>
</evidence>
<reference evidence="11" key="1">
    <citation type="submission" date="2017-02" db="UniProtKB">
        <authorList>
            <consortium name="WormBaseParasite"/>
        </authorList>
    </citation>
    <scope>IDENTIFICATION</scope>
</reference>
<evidence type="ECO:0000256" key="6">
    <source>
        <dbReference type="ARBA" id="ARBA00084097"/>
    </source>
</evidence>
<keyword evidence="6" id="KW-1202">Platelet aggregation activating toxin</keyword>
<keyword evidence="6" id="KW-1199">Hemostasis impairing toxin</keyword>
<keyword evidence="10" id="KW-1185">Reference proteome</keyword>
<dbReference type="GO" id="GO:0006508">
    <property type="term" value="P:proteolysis"/>
    <property type="evidence" value="ECO:0007669"/>
    <property type="project" value="UniProtKB-KW"/>
</dbReference>
<dbReference type="FunFam" id="1.10.246.130:FF:000005">
    <property type="entry name" value="Gamma-glutamyltranspeptidase 1, putative"/>
    <property type="match status" value="1"/>
</dbReference>
<keyword evidence="1" id="KW-0645">Protease</keyword>
<gene>
    <name evidence="9" type="ORF">EVEC_LOCUS6255</name>
</gene>
<dbReference type="InterPro" id="IPR000101">
    <property type="entry name" value="GGT_peptidase"/>
</dbReference>
<evidence type="ECO:0000313" key="10">
    <source>
        <dbReference type="Proteomes" id="UP000274131"/>
    </source>
</evidence>
<dbReference type="GO" id="GO:0006751">
    <property type="term" value="P:glutathione catabolic process"/>
    <property type="evidence" value="ECO:0007669"/>
    <property type="project" value="InterPro"/>
</dbReference>
<dbReference type="GO" id="GO:0005886">
    <property type="term" value="C:plasma membrane"/>
    <property type="evidence" value="ECO:0007669"/>
    <property type="project" value="TreeGrafter"/>
</dbReference>
<feature type="active site" description="Nucleophile" evidence="7">
    <location>
        <position position="363"/>
    </location>
</feature>
<evidence type="ECO:0000256" key="3">
    <source>
        <dbReference type="ARBA" id="ARBA00022801"/>
    </source>
</evidence>
<evidence type="ECO:0000313" key="11">
    <source>
        <dbReference type="WBParaSite" id="EVEC_0000670701-mRNA-1"/>
    </source>
</evidence>
<feature type="binding site" evidence="8">
    <location>
        <begin position="433"/>
        <end position="434"/>
    </location>
    <ligand>
        <name>L-glutamate</name>
        <dbReference type="ChEBI" id="CHEBI:29985"/>
    </ligand>
</feature>
<dbReference type="InterPro" id="IPR029055">
    <property type="entry name" value="Ntn_hydrolases_N"/>
</dbReference>
<accession>A0A0N4V8J7</accession>
<feature type="binding site" evidence="8">
    <location>
        <position position="405"/>
    </location>
    <ligand>
        <name>L-glutamate</name>
        <dbReference type="ChEBI" id="CHEBI:29985"/>
    </ligand>
</feature>
<protein>
    <submittedName>
        <fullName evidence="11">Gamma-glutamyltranspeptidase 1</fullName>
    </submittedName>
</protein>
<dbReference type="PANTHER" id="PTHR11686">
    <property type="entry name" value="GAMMA GLUTAMYL TRANSPEPTIDASE"/>
    <property type="match status" value="1"/>
</dbReference>
<organism evidence="11">
    <name type="scientific">Enterobius vermicularis</name>
    <name type="common">Human pinworm</name>
    <dbReference type="NCBI Taxonomy" id="51028"/>
    <lineage>
        <taxon>Eukaryota</taxon>
        <taxon>Metazoa</taxon>
        <taxon>Ecdysozoa</taxon>
        <taxon>Nematoda</taxon>
        <taxon>Chromadorea</taxon>
        <taxon>Rhabditida</taxon>
        <taxon>Spirurina</taxon>
        <taxon>Oxyuridomorpha</taxon>
        <taxon>Oxyuroidea</taxon>
        <taxon>Oxyuridae</taxon>
        <taxon>Enterobius</taxon>
    </lineage>
</organism>
<dbReference type="Gene3D" id="3.60.20.40">
    <property type="match status" value="1"/>
</dbReference>
<dbReference type="Gene3D" id="1.10.246.130">
    <property type="match status" value="1"/>
</dbReference>
<evidence type="ECO:0000256" key="8">
    <source>
        <dbReference type="PIRSR" id="PIRSR600101-2"/>
    </source>
</evidence>
<proteinExistence type="predicted"/>
<dbReference type="STRING" id="51028.A0A0N4V8J7"/>
<dbReference type="GO" id="GO:0016746">
    <property type="term" value="F:acyltransferase activity"/>
    <property type="evidence" value="ECO:0007669"/>
    <property type="project" value="UniProtKB-KW"/>
</dbReference>
<evidence type="ECO:0000313" key="9">
    <source>
        <dbReference type="EMBL" id="VDD91504.1"/>
    </source>
</evidence>
<evidence type="ECO:0000256" key="5">
    <source>
        <dbReference type="ARBA" id="ARBA00023315"/>
    </source>
</evidence>
<keyword evidence="5" id="KW-0012">Acyltransferase</keyword>
<sequence>MSLWVSPHFPIHGYFSAAAIATDHVRCSEFARDVMIEGGNAVEAAITILVCLGVINPMSSGLGGGHFMTIYNATTRSCFVVDAREAAPLRAHERMFDSNLTGSETGMLWLTDFVAIGRKNSSVDHCLGWKAVAVPGELYGLWEEYKNFGGNVPWPRLIEPTLKMMDVGVPVSQALEAALEPWVNACCNCERQSSTLEMLARAKDPVKDFYRGKLTKQFVKEFKANGGIITAEDFKRYRAIIRNQSELIVTELHGRYICGPPPPSSSAVTQSIIKIMDDYITGLNETKPEANADIYHYYLEASKFAYAVRSELGDGAFVPQAMKIAKNITSEEFLQYVRKSIGSRALPLDGYQPHSVPSSDDGTSSFMVLDRQGNAVACTTTINFLFGAGVASESTGVIWNSNMDDFSSPKKPNFYGYPPAPANFIRPGKRPMSSISPLIIVNKATDKVELAVGAAGGSRIISTVSLIATKVLKLGWKLRDALTSSRLHNQLFPNVTLHEPGFQQHVIDELNSRGHSLKEISALSEATAIFVDGEKLYAACDFRQGVEAQPCGY</sequence>
<dbReference type="OrthoDB" id="1081007at2759"/>
<feature type="binding site" evidence="8">
    <location>
        <position position="457"/>
    </location>
    <ligand>
        <name>L-glutamate</name>
        <dbReference type="ChEBI" id="CHEBI:29985"/>
    </ligand>
</feature>
<evidence type="ECO:0000256" key="7">
    <source>
        <dbReference type="PIRSR" id="PIRSR600101-1"/>
    </source>
</evidence>
<keyword evidence="6" id="KW-0800">Toxin</keyword>
<dbReference type="EMBL" id="UXUI01008441">
    <property type="protein sequence ID" value="VDD91504.1"/>
    <property type="molecule type" value="Genomic_DNA"/>
</dbReference>
<dbReference type="Pfam" id="PF01019">
    <property type="entry name" value="G_glu_transpept"/>
    <property type="match status" value="2"/>
</dbReference>
<dbReference type="GO" id="GO:0036374">
    <property type="term" value="F:glutathione hydrolase activity"/>
    <property type="evidence" value="ECO:0007669"/>
    <property type="project" value="InterPro"/>
</dbReference>
<dbReference type="InterPro" id="IPR043138">
    <property type="entry name" value="GGT_lsub"/>
</dbReference>
<feature type="binding site" evidence="8">
    <location>
        <position position="84"/>
    </location>
    <ligand>
        <name>L-glutamate</name>
        <dbReference type="ChEBI" id="CHEBI:29985"/>
    </ligand>
</feature>